<dbReference type="InParanoid" id="A0A0H2SB04"/>
<protein>
    <submittedName>
        <fullName evidence="2">Uncharacterized protein</fullName>
    </submittedName>
</protein>
<dbReference type="EMBL" id="KQ085949">
    <property type="protein sequence ID" value="KLO14066.1"/>
    <property type="molecule type" value="Genomic_DNA"/>
</dbReference>
<dbReference type="Proteomes" id="UP000053477">
    <property type="component" value="Unassembled WGS sequence"/>
</dbReference>
<gene>
    <name evidence="2" type="ORF">SCHPADRAFT_331090</name>
</gene>
<feature type="region of interest" description="Disordered" evidence="1">
    <location>
        <begin position="1"/>
        <end position="22"/>
    </location>
</feature>
<dbReference type="AlphaFoldDB" id="A0A0H2SB04"/>
<name>A0A0H2SB04_9AGAM</name>
<evidence type="ECO:0000313" key="3">
    <source>
        <dbReference type="Proteomes" id="UP000053477"/>
    </source>
</evidence>
<keyword evidence="3" id="KW-1185">Reference proteome</keyword>
<sequence>MHCARKSQRKRAVELESRSGPAETWTWGGQVRRLFLTLRRRSCGIPAKRCTSLLELKCRRRSAWYNRLCQIASAANPISFLGDE</sequence>
<feature type="compositionally biased region" description="Basic residues" evidence="1">
    <location>
        <begin position="1"/>
        <end position="10"/>
    </location>
</feature>
<accession>A0A0H2SB04</accession>
<evidence type="ECO:0000313" key="2">
    <source>
        <dbReference type="EMBL" id="KLO14066.1"/>
    </source>
</evidence>
<organism evidence="2 3">
    <name type="scientific">Schizopora paradoxa</name>
    <dbReference type="NCBI Taxonomy" id="27342"/>
    <lineage>
        <taxon>Eukaryota</taxon>
        <taxon>Fungi</taxon>
        <taxon>Dikarya</taxon>
        <taxon>Basidiomycota</taxon>
        <taxon>Agaricomycotina</taxon>
        <taxon>Agaricomycetes</taxon>
        <taxon>Hymenochaetales</taxon>
        <taxon>Schizoporaceae</taxon>
        <taxon>Schizopora</taxon>
    </lineage>
</organism>
<reference evidence="2 3" key="1">
    <citation type="submission" date="2015-04" db="EMBL/GenBank/DDBJ databases">
        <title>Complete genome sequence of Schizopora paradoxa KUC8140, a cosmopolitan wood degrader in East Asia.</title>
        <authorList>
            <consortium name="DOE Joint Genome Institute"/>
            <person name="Min B."/>
            <person name="Park H."/>
            <person name="Jang Y."/>
            <person name="Kim J.-J."/>
            <person name="Kim K.H."/>
            <person name="Pangilinan J."/>
            <person name="Lipzen A."/>
            <person name="Riley R."/>
            <person name="Grigoriev I.V."/>
            <person name="Spatafora J.W."/>
            <person name="Choi I.-G."/>
        </authorList>
    </citation>
    <scope>NUCLEOTIDE SEQUENCE [LARGE SCALE GENOMIC DNA]</scope>
    <source>
        <strain evidence="2 3">KUC8140</strain>
    </source>
</reference>
<proteinExistence type="predicted"/>
<evidence type="ECO:0000256" key="1">
    <source>
        <dbReference type="SAM" id="MobiDB-lite"/>
    </source>
</evidence>